<accession>A0A7K7VLX6</accession>
<reference evidence="9 10" key="1">
    <citation type="submission" date="2019-09" db="EMBL/GenBank/DDBJ databases">
        <title>Bird 10,000 Genomes (B10K) Project - Family phase.</title>
        <authorList>
            <person name="Zhang G."/>
        </authorList>
    </citation>
    <scope>NUCLEOTIDE SEQUENCE [LARGE SCALE GENOMIC DNA]</scope>
    <source>
        <strain evidence="9">B10K-LSUMZ-16893</strain>
    </source>
</reference>
<dbReference type="InterPro" id="IPR046946">
    <property type="entry name" value="TCAM1/2"/>
</dbReference>
<gene>
    <name evidence="9" type="primary">Ticam1</name>
    <name evidence="9" type="ORF">EUDELE_R04972</name>
</gene>
<keyword evidence="6" id="KW-0395">Inflammatory response</keyword>
<evidence type="ECO:0000256" key="7">
    <source>
        <dbReference type="SAM" id="MobiDB-lite"/>
    </source>
</evidence>
<dbReference type="InterPro" id="IPR035897">
    <property type="entry name" value="Toll_tir_struct_dom_sf"/>
</dbReference>
<dbReference type="AlphaFoldDB" id="A0A7K7VLX6"/>
<dbReference type="GO" id="GO:0035591">
    <property type="term" value="F:signaling adaptor activity"/>
    <property type="evidence" value="ECO:0007669"/>
    <property type="project" value="TreeGrafter"/>
</dbReference>
<keyword evidence="10" id="KW-1185">Reference proteome</keyword>
<keyword evidence="2" id="KW-0963">Cytoplasm</keyword>
<dbReference type="Gene3D" id="3.40.50.10140">
    <property type="entry name" value="Toll/interleukin-1 receptor homology (TIR) domain"/>
    <property type="match status" value="1"/>
</dbReference>
<dbReference type="InterPro" id="IPR000157">
    <property type="entry name" value="TIR_dom"/>
</dbReference>
<keyword evidence="4" id="KW-0399">Innate immunity</keyword>
<feature type="non-terminal residue" evidence="9">
    <location>
        <position position="586"/>
    </location>
</feature>
<dbReference type="PANTHER" id="PTHR47230:SF1">
    <property type="entry name" value="TIR DOMAIN-CONTAINING ADAPTER MOLECULE 1"/>
    <property type="match status" value="1"/>
</dbReference>
<evidence type="ECO:0000256" key="5">
    <source>
        <dbReference type="ARBA" id="ARBA00022859"/>
    </source>
</evidence>
<feature type="compositionally biased region" description="Low complexity" evidence="7">
    <location>
        <begin position="344"/>
        <end position="370"/>
    </location>
</feature>
<evidence type="ECO:0000256" key="2">
    <source>
        <dbReference type="ARBA" id="ARBA00022490"/>
    </source>
</evidence>
<feature type="region of interest" description="Disordered" evidence="7">
    <location>
        <begin position="227"/>
        <end position="394"/>
    </location>
</feature>
<dbReference type="GO" id="GO:0045087">
    <property type="term" value="P:innate immune response"/>
    <property type="evidence" value="ECO:0007669"/>
    <property type="project" value="UniProtKB-KW"/>
</dbReference>
<evidence type="ECO:0000313" key="9">
    <source>
        <dbReference type="EMBL" id="NXA42423.1"/>
    </source>
</evidence>
<name>A0A7K7VLX6_EUDEL</name>
<evidence type="ECO:0000259" key="8">
    <source>
        <dbReference type="PROSITE" id="PS50104"/>
    </source>
</evidence>
<dbReference type="GO" id="GO:0006954">
    <property type="term" value="P:inflammatory response"/>
    <property type="evidence" value="ECO:0007669"/>
    <property type="project" value="UniProtKB-KW"/>
</dbReference>
<dbReference type="GO" id="GO:0035666">
    <property type="term" value="P:TRIF-dependent toll-like receptor signaling pathway"/>
    <property type="evidence" value="ECO:0007669"/>
    <property type="project" value="InterPro"/>
</dbReference>
<dbReference type="GO" id="GO:0032481">
    <property type="term" value="P:positive regulation of type I interferon production"/>
    <property type="evidence" value="ECO:0007669"/>
    <property type="project" value="TreeGrafter"/>
</dbReference>
<comment type="caution">
    <text evidence="9">The sequence shown here is derived from an EMBL/GenBank/DDBJ whole genome shotgun (WGS) entry which is preliminary data.</text>
</comment>
<evidence type="ECO:0000313" key="10">
    <source>
        <dbReference type="Proteomes" id="UP000533954"/>
    </source>
</evidence>
<dbReference type="GO" id="GO:0005768">
    <property type="term" value="C:endosome"/>
    <property type="evidence" value="ECO:0007669"/>
    <property type="project" value="TreeGrafter"/>
</dbReference>
<evidence type="ECO:0000256" key="6">
    <source>
        <dbReference type="ARBA" id="ARBA00023198"/>
    </source>
</evidence>
<dbReference type="OrthoDB" id="9906976at2759"/>
<keyword evidence="3" id="KW-0597">Phosphoprotein</keyword>
<feature type="region of interest" description="Disordered" evidence="7">
    <location>
        <begin position="172"/>
        <end position="205"/>
    </location>
</feature>
<dbReference type="Proteomes" id="UP000533954">
    <property type="component" value="Unassembled WGS sequence"/>
</dbReference>
<feature type="compositionally biased region" description="Low complexity" evidence="7">
    <location>
        <begin position="173"/>
        <end position="183"/>
    </location>
</feature>
<keyword evidence="5" id="KW-0391">Immunity</keyword>
<dbReference type="PANTHER" id="PTHR47230">
    <property type="entry name" value="TIR DOMAIN-CONTAINING ADAPTER MOLECULE 1"/>
    <property type="match status" value="1"/>
</dbReference>
<evidence type="ECO:0000256" key="1">
    <source>
        <dbReference type="ARBA" id="ARBA00004496"/>
    </source>
</evidence>
<organism evidence="9 10">
    <name type="scientific">Eudromia elegans</name>
    <name type="common">Elegant crested-tinamou</name>
    <dbReference type="NCBI Taxonomy" id="8805"/>
    <lineage>
        <taxon>Eukaryota</taxon>
        <taxon>Metazoa</taxon>
        <taxon>Chordata</taxon>
        <taxon>Craniata</taxon>
        <taxon>Vertebrata</taxon>
        <taxon>Euteleostomi</taxon>
        <taxon>Archelosauria</taxon>
        <taxon>Archosauria</taxon>
        <taxon>Dinosauria</taxon>
        <taxon>Saurischia</taxon>
        <taxon>Theropoda</taxon>
        <taxon>Coelurosauria</taxon>
        <taxon>Aves</taxon>
        <taxon>Palaeognathae</taxon>
        <taxon>Tinamiformes</taxon>
        <taxon>Tinamidae</taxon>
        <taxon>Eudromia</taxon>
    </lineage>
</organism>
<dbReference type="GO" id="GO:0043123">
    <property type="term" value="P:positive regulation of canonical NF-kappaB signal transduction"/>
    <property type="evidence" value="ECO:0007669"/>
    <property type="project" value="TreeGrafter"/>
</dbReference>
<feature type="compositionally biased region" description="Low complexity" evidence="7">
    <location>
        <begin position="247"/>
        <end position="263"/>
    </location>
</feature>
<evidence type="ECO:0000256" key="3">
    <source>
        <dbReference type="ARBA" id="ARBA00022553"/>
    </source>
</evidence>
<sequence length="586" mass="61994">MSPRAALQPSFEDVFDILSQVPEEKLLKLRRKLEHSAPTRHGTLLRAMVLLTLRQEADAGTCLNALQDERAALYVRRSRLGPGGAREAPRDLDASALVLLARIYSLLADEQLCGREAVARAYERGVEACGASGDPRREPLQNCPDKAREKCSAAVGLGSRFQMLRSDLGMPHTASTSAAARSSPVPISSASGPWGPRTLRSSGSPASFVSRFEISASPTALFHSQALHGDRGSPVQPTGCHGDTRDTGSTGDTSDIGNTGSTGDTRDIGSAGDTGSIGAPPAGSCHLPLPVPGTPSPDASKSPAERRNAPGTSAAEPGAPTGPQQEDPPASVPNSRAASPSPPTMSSHTTCPPAAASLPPQPPASSAAAPGVTYPSPLHSPFPPTCPTASAPEPGGEQSKFFTFVVLHAASDADTALRVRRLLEGLGVPDGATFCEDFLAGGRGQLSCFQDAMENSAFTILLLTRNFLCQLCLFQTNSALMESILRPSKHNSVIPFVPKENPLGESEIPIFLRGLVPLNETSPVFAARVRNTFTRSKVGEQKALWQHRRQVQEQQRRLRLYQEHCQALSHLSALSLGSLPQAPWPL</sequence>
<comment type="subcellular location">
    <subcellularLocation>
        <location evidence="1">Cytoplasm</location>
    </subcellularLocation>
</comment>
<dbReference type="Gene3D" id="1.25.40.780">
    <property type="match status" value="1"/>
</dbReference>
<evidence type="ECO:0000256" key="4">
    <source>
        <dbReference type="ARBA" id="ARBA00022588"/>
    </source>
</evidence>
<feature type="non-terminal residue" evidence="9">
    <location>
        <position position="1"/>
    </location>
</feature>
<dbReference type="Pfam" id="PF17798">
    <property type="entry name" value="TRIF-NTD"/>
    <property type="match status" value="1"/>
</dbReference>
<dbReference type="EMBL" id="VZSX01000212">
    <property type="protein sequence ID" value="NXA42423.1"/>
    <property type="molecule type" value="Genomic_DNA"/>
</dbReference>
<protein>
    <submittedName>
        <fullName evidence="9">TCAM1 protein</fullName>
    </submittedName>
</protein>
<proteinExistence type="predicted"/>
<dbReference type="InterPro" id="IPR040886">
    <property type="entry name" value="TRIF_N"/>
</dbReference>
<dbReference type="PROSITE" id="PS50104">
    <property type="entry name" value="TIR"/>
    <property type="match status" value="1"/>
</dbReference>
<feature type="domain" description="TIR" evidence="8">
    <location>
        <begin position="400"/>
        <end position="533"/>
    </location>
</feature>